<dbReference type="UniPathway" id="UPA00126">
    <property type="reaction ID" value="UER00423"/>
</dbReference>
<accession>A0A232LYC0</accession>
<dbReference type="NCBIfam" id="TIGR00218">
    <property type="entry name" value="manA"/>
    <property type="match status" value="1"/>
</dbReference>
<feature type="domain" description="Phosphomannose isomerase type I C-terminal" evidence="14">
    <location>
        <begin position="352"/>
        <end position="396"/>
    </location>
</feature>
<dbReference type="PIRSF" id="PIRSF001480">
    <property type="entry name" value="Mannose-6-phosphate_isomerase"/>
    <property type="match status" value="1"/>
</dbReference>
<evidence type="ECO:0000256" key="2">
    <source>
        <dbReference type="ARBA" id="ARBA00002564"/>
    </source>
</evidence>
<dbReference type="Proteomes" id="UP000243515">
    <property type="component" value="Unassembled WGS sequence"/>
</dbReference>
<feature type="binding site" evidence="12">
    <location>
        <position position="286"/>
    </location>
    <ligand>
        <name>Zn(2+)</name>
        <dbReference type="ChEBI" id="CHEBI:29105"/>
    </ligand>
</feature>
<dbReference type="GO" id="GO:0008270">
    <property type="term" value="F:zinc ion binding"/>
    <property type="evidence" value="ECO:0007669"/>
    <property type="project" value="InterPro"/>
</dbReference>
<evidence type="ECO:0000256" key="7">
    <source>
        <dbReference type="ARBA" id="ARBA00022723"/>
    </source>
</evidence>
<comment type="similarity">
    <text evidence="4 13">Belongs to the mannose-6-phosphate isomerase type 1 family.</text>
</comment>
<reference evidence="16 17" key="1">
    <citation type="journal article" date="2015" name="Environ. Microbiol.">
        <title>Metagenome sequence of Elaphomyces granulatus from sporocarp tissue reveals Ascomycota ectomycorrhizal fingerprints of genome expansion and a Proteobacteria-rich microbiome.</title>
        <authorList>
            <person name="Quandt C.A."/>
            <person name="Kohler A."/>
            <person name="Hesse C.N."/>
            <person name="Sharpton T.J."/>
            <person name="Martin F."/>
            <person name="Spatafora J.W."/>
        </authorList>
    </citation>
    <scope>NUCLEOTIDE SEQUENCE [LARGE SCALE GENOMIC DNA]</scope>
    <source>
        <strain evidence="16 17">OSC145934</strain>
    </source>
</reference>
<dbReference type="Gene3D" id="1.10.441.10">
    <property type="entry name" value="Phosphomannose Isomerase, domain 2"/>
    <property type="match status" value="1"/>
</dbReference>
<name>A0A232LYC0_9EURO</name>
<keyword evidence="8 12" id="KW-0862">Zinc</keyword>
<evidence type="ECO:0000256" key="10">
    <source>
        <dbReference type="ARBA" id="ARBA00029741"/>
    </source>
</evidence>
<feature type="binding site" evidence="12">
    <location>
        <position position="161"/>
    </location>
    <ligand>
        <name>Zn(2+)</name>
        <dbReference type="ChEBI" id="CHEBI:29105"/>
    </ligand>
</feature>
<comment type="caution">
    <text evidence="16">The sequence shown here is derived from an EMBL/GenBank/DDBJ whole genome shotgun (WGS) entry which is preliminary data.</text>
</comment>
<evidence type="ECO:0000259" key="15">
    <source>
        <dbReference type="Pfam" id="PF20511"/>
    </source>
</evidence>
<dbReference type="InterPro" id="IPR011051">
    <property type="entry name" value="RmlC_Cupin_sf"/>
</dbReference>
<evidence type="ECO:0000256" key="1">
    <source>
        <dbReference type="ARBA" id="ARBA00000757"/>
    </source>
</evidence>
<comment type="function">
    <text evidence="2">Involved in the synthesis of the GDP-mannose and dolichol-phosphate-mannose required for a number of critical mannosyl transfer reactions.</text>
</comment>
<keyword evidence="7 12" id="KW-0479">Metal-binding</keyword>
<protein>
    <recommendedName>
        <fullName evidence="6">Mannose-6-phosphate isomerase</fullName>
        <ecNumber evidence="5">5.3.1.8</ecNumber>
    </recommendedName>
    <alternativeName>
        <fullName evidence="10">Phosphohexomutase</fullName>
    </alternativeName>
    <alternativeName>
        <fullName evidence="11">Phosphomannose isomerase</fullName>
    </alternativeName>
</protein>
<dbReference type="Pfam" id="PF20511">
    <property type="entry name" value="PMI_typeI_cat"/>
    <property type="match status" value="1"/>
</dbReference>
<evidence type="ECO:0000256" key="5">
    <source>
        <dbReference type="ARBA" id="ARBA00011956"/>
    </source>
</evidence>
<dbReference type="PANTHER" id="PTHR10309">
    <property type="entry name" value="MANNOSE-6-PHOSPHATE ISOMERASE"/>
    <property type="match status" value="1"/>
</dbReference>
<feature type="domain" description="Phosphomannose isomerase type I catalytic" evidence="15">
    <location>
        <begin position="35"/>
        <end position="178"/>
    </location>
</feature>
<evidence type="ECO:0000256" key="9">
    <source>
        <dbReference type="ARBA" id="ARBA00023235"/>
    </source>
</evidence>
<dbReference type="GO" id="GO:0009298">
    <property type="term" value="P:GDP-mannose biosynthetic process"/>
    <property type="evidence" value="ECO:0007669"/>
    <property type="project" value="UniProtKB-UniPathway"/>
</dbReference>
<dbReference type="InterPro" id="IPR016305">
    <property type="entry name" value="Mannose-6-P_Isomerase"/>
</dbReference>
<dbReference type="SUPFAM" id="SSF51182">
    <property type="entry name" value="RmlC-like cupins"/>
    <property type="match status" value="1"/>
</dbReference>
<evidence type="ECO:0000313" key="16">
    <source>
        <dbReference type="EMBL" id="OXV09048.1"/>
    </source>
</evidence>
<keyword evidence="17" id="KW-1185">Reference proteome</keyword>
<dbReference type="InterPro" id="IPR001250">
    <property type="entry name" value="Man6P_Isoase-1"/>
</dbReference>
<evidence type="ECO:0000256" key="8">
    <source>
        <dbReference type="ARBA" id="ARBA00022833"/>
    </source>
</evidence>
<dbReference type="EMBL" id="NPHW01003738">
    <property type="protein sequence ID" value="OXV09048.1"/>
    <property type="molecule type" value="Genomic_DNA"/>
</dbReference>
<dbReference type="OrthoDB" id="6605218at2759"/>
<evidence type="ECO:0000313" key="17">
    <source>
        <dbReference type="Proteomes" id="UP000243515"/>
    </source>
</evidence>
<dbReference type="CDD" id="cd07011">
    <property type="entry name" value="cupin_PMI_type_I_N"/>
    <property type="match status" value="1"/>
</dbReference>
<evidence type="ECO:0000256" key="12">
    <source>
        <dbReference type="PIRSR" id="PIRSR001480-2"/>
    </source>
</evidence>
<comment type="pathway">
    <text evidence="3">Nucleotide-sugar biosynthesis; GDP-alpha-D-mannose biosynthesis; alpha-D-mannose 1-phosphate from D-fructose 6-phosphate: step 1/2.</text>
</comment>
<dbReference type="GO" id="GO:0004476">
    <property type="term" value="F:mannose-6-phosphate isomerase activity"/>
    <property type="evidence" value="ECO:0007669"/>
    <property type="project" value="UniProtKB-EC"/>
</dbReference>
<sequence>MSSSWLPCLIQSSSLNVTVKIPMKEKPRTDKLLSLLFVQQNDPWGKKGHSSLAARLCSKIPGTDFKIEEDKFYSEMWMGTYPRVPSYVISTGESLQDFLKKRPDLIGKSVVNRFGPDLPFLPKILSMDKALPLQIHPDRQLAQQLHHKDPKKFGDTNHKPEIAIALSEFELFAGWKPLNDMAALFQLKPLERFLLTPQTHFTDETLKAVAKALLEAPESVVAETLDKLVKMPPSAFGKHTYIPNLLGRLRKQYSEFDNGNLIAALCMNYMTLQPGDSVYIPADGMHAYLSGDIVECMARSDNVLNTGFCPRPQRDSVALFTEALSFWPHDPDEALLGKHPSEKSEKGKTLEYAPPISEFNMLTTHLGSGEKETIKPIAGPSVMVVTSGSGKLIAEGKTVNLSEGYVFFVGQGIPLHFEAQKGMVVYRAYAE</sequence>
<dbReference type="GO" id="GO:0005975">
    <property type="term" value="P:carbohydrate metabolic process"/>
    <property type="evidence" value="ECO:0007669"/>
    <property type="project" value="InterPro"/>
</dbReference>
<dbReference type="Pfam" id="PF01238">
    <property type="entry name" value="PMI_typeI_C"/>
    <property type="match status" value="1"/>
</dbReference>
<dbReference type="GO" id="GO:0005829">
    <property type="term" value="C:cytosol"/>
    <property type="evidence" value="ECO:0007669"/>
    <property type="project" value="TreeGrafter"/>
</dbReference>
<dbReference type="InterPro" id="IPR014710">
    <property type="entry name" value="RmlC-like_jellyroll"/>
</dbReference>
<dbReference type="PANTHER" id="PTHR10309:SF4">
    <property type="entry name" value="MANNOSE-6-PHOSPHATE ISOMERASE"/>
    <property type="match status" value="1"/>
</dbReference>
<evidence type="ECO:0000256" key="13">
    <source>
        <dbReference type="RuleBase" id="RU004189"/>
    </source>
</evidence>
<dbReference type="EC" id="5.3.1.8" evidence="5"/>
<comment type="cofactor">
    <cofactor evidence="12">
        <name>Zn(2+)</name>
        <dbReference type="ChEBI" id="CHEBI:29105"/>
    </cofactor>
    <text evidence="12">Binds 1 zinc ion per subunit.</text>
</comment>
<organism evidence="16 17">
    <name type="scientific">Elaphomyces granulatus</name>
    <dbReference type="NCBI Taxonomy" id="519963"/>
    <lineage>
        <taxon>Eukaryota</taxon>
        <taxon>Fungi</taxon>
        <taxon>Dikarya</taxon>
        <taxon>Ascomycota</taxon>
        <taxon>Pezizomycotina</taxon>
        <taxon>Eurotiomycetes</taxon>
        <taxon>Eurotiomycetidae</taxon>
        <taxon>Eurotiales</taxon>
        <taxon>Elaphomycetaceae</taxon>
        <taxon>Elaphomyces</taxon>
    </lineage>
</organism>
<feature type="binding site" evidence="12">
    <location>
        <position position="136"/>
    </location>
    <ligand>
        <name>Zn(2+)</name>
        <dbReference type="ChEBI" id="CHEBI:29105"/>
    </ligand>
</feature>
<dbReference type="AlphaFoldDB" id="A0A232LYC0"/>
<evidence type="ECO:0000256" key="11">
    <source>
        <dbReference type="ARBA" id="ARBA00030762"/>
    </source>
</evidence>
<proteinExistence type="inferred from homology"/>
<gene>
    <name evidence="16" type="ORF">Egran_03188</name>
</gene>
<comment type="catalytic activity">
    <reaction evidence="1">
        <text>D-mannose 6-phosphate = D-fructose 6-phosphate</text>
        <dbReference type="Rhea" id="RHEA:12356"/>
        <dbReference type="ChEBI" id="CHEBI:58735"/>
        <dbReference type="ChEBI" id="CHEBI:61527"/>
        <dbReference type="EC" id="5.3.1.8"/>
    </reaction>
</comment>
<evidence type="ECO:0000256" key="6">
    <source>
        <dbReference type="ARBA" id="ARBA00018236"/>
    </source>
</evidence>
<feature type="binding site" evidence="12">
    <location>
        <position position="134"/>
    </location>
    <ligand>
        <name>Zn(2+)</name>
        <dbReference type="ChEBI" id="CHEBI:29105"/>
    </ligand>
</feature>
<dbReference type="PRINTS" id="PR00714">
    <property type="entry name" value="MAN6PISMRASE"/>
</dbReference>
<evidence type="ECO:0000256" key="3">
    <source>
        <dbReference type="ARBA" id="ARBA00004666"/>
    </source>
</evidence>
<keyword evidence="9" id="KW-0413">Isomerase</keyword>
<dbReference type="InterPro" id="IPR046456">
    <property type="entry name" value="PMI_typeI_C"/>
</dbReference>
<evidence type="ECO:0000256" key="4">
    <source>
        <dbReference type="ARBA" id="ARBA00010772"/>
    </source>
</evidence>
<evidence type="ECO:0000259" key="14">
    <source>
        <dbReference type="Pfam" id="PF01238"/>
    </source>
</evidence>
<dbReference type="InterPro" id="IPR046457">
    <property type="entry name" value="PMI_typeI_cat"/>
</dbReference>
<dbReference type="Gene3D" id="2.60.120.10">
    <property type="entry name" value="Jelly Rolls"/>
    <property type="match status" value="2"/>
</dbReference>